<dbReference type="Pfam" id="PF04002">
    <property type="entry name" value="RadC"/>
    <property type="match status" value="1"/>
</dbReference>
<evidence type="ECO:0000256" key="4">
    <source>
        <dbReference type="ARBA" id="ARBA00022833"/>
    </source>
</evidence>
<dbReference type="PANTHER" id="PTHR30471">
    <property type="entry name" value="DNA REPAIR PROTEIN RADC"/>
    <property type="match status" value="1"/>
</dbReference>
<keyword evidence="2" id="KW-0479">Metal-binding</keyword>
<evidence type="ECO:0000313" key="8">
    <source>
        <dbReference type="EMBL" id="HDD43547.1"/>
    </source>
</evidence>
<organism evidence="8">
    <name type="scientific">Desulfofervidus auxilii</name>
    <dbReference type="NCBI Taxonomy" id="1621989"/>
    <lineage>
        <taxon>Bacteria</taxon>
        <taxon>Pseudomonadati</taxon>
        <taxon>Thermodesulfobacteriota</taxon>
        <taxon>Candidatus Desulfofervidia</taxon>
        <taxon>Candidatus Desulfofervidales</taxon>
        <taxon>Candidatus Desulfofervidaceae</taxon>
        <taxon>Candidatus Desulfofervidus</taxon>
    </lineage>
</organism>
<dbReference type="AlphaFoldDB" id="A0A7C0Y1M2"/>
<dbReference type="PANTHER" id="PTHR30471:SF3">
    <property type="entry name" value="UPF0758 PROTEIN YEES-RELATED"/>
    <property type="match status" value="1"/>
</dbReference>
<dbReference type="GO" id="GO:0006508">
    <property type="term" value="P:proteolysis"/>
    <property type="evidence" value="ECO:0007669"/>
    <property type="project" value="UniProtKB-KW"/>
</dbReference>
<keyword evidence="1" id="KW-0645">Protease</keyword>
<keyword evidence="4" id="KW-0862">Zinc</keyword>
<reference evidence="8" key="1">
    <citation type="journal article" date="2020" name="mSystems">
        <title>Genome- and Community-Level Interaction Insights into Carbon Utilization and Element Cycling Functions of Hydrothermarchaeota in Hydrothermal Sediment.</title>
        <authorList>
            <person name="Zhou Z."/>
            <person name="Liu Y."/>
            <person name="Xu W."/>
            <person name="Pan J."/>
            <person name="Luo Z.H."/>
            <person name="Li M."/>
        </authorList>
    </citation>
    <scope>NUCLEOTIDE SEQUENCE [LARGE SCALE GENOMIC DNA]</scope>
    <source>
        <strain evidence="8">HyVt-233</strain>
    </source>
</reference>
<evidence type="ECO:0000256" key="5">
    <source>
        <dbReference type="ARBA" id="ARBA00023049"/>
    </source>
</evidence>
<sequence length="226" mass="25391">MKYKIPSWPIQERPREKLLNMGAHSLTEAELLAILIGKGTKEKTAVDLGRELLIKFENLFRLSQCNPKEYGAIKGIGMAKAVILAAAFELAKRLQAQKQRPKRFKTPEDVAMVYLPLMRGLKKEIFKVLLLNSANQLIKEVTVSEGTLNTSIVHPREVFREAIIEAARSIILIHNHPSGNPTPSEQDIKITHQLIQAGEIIGIPILDHIILGNTEFFSFAKKGWLK</sequence>
<dbReference type="EMBL" id="DRBS01000064">
    <property type="protein sequence ID" value="HDD43547.1"/>
    <property type="molecule type" value="Genomic_DNA"/>
</dbReference>
<gene>
    <name evidence="8" type="ORF">ENG63_01605</name>
</gene>
<dbReference type="GO" id="GO:0008237">
    <property type="term" value="F:metallopeptidase activity"/>
    <property type="evidence" value="ECO:0007669"/>
    <property type="project" value="UniProtKB-KW"/>
</dbReference>
<dbReference type="GO" id="GO:0046872">
    <property type="term" value="F:metal ion binding"/>
    <property type="evidence" value="ECO:0007669"/>
    <property type="project" value="UniProtKB-KW"/>
</dbReference>
<dbReference type="Proteomes" id="UP000886289">
    <property type="component" value="Unassembled WGS sequence"/>
</dbReference>
<evidence type="ECO:0000256" key="3">
    <source>
        <dbReference type="ARBA" id="ARBA00022801"/>
    </source>
</evidence>
<dbReference type="InterPro" id="IPR037518">
    <property type="entry name" value="MPN"/>
</dbReference>
<dbReference type="InterPro" id="IPR020891">
    <property type="entry name" value="UPF0758_CS"/>
</dbReference>
<evidence type="ECO:0000259" key="7">
    <source>
        <dbReference type="PROSITE" id="PS50249"/>
    </source>
</evidence>
<dbReference type="NCBIfam" id="TIGR00608">
    <property type="entry name" value="radc"/>
    <property type="match status" value="1"/>
</dbReference>
<dbReference type="PROSITE" id="PS01302">
    <property type="entry name" value="UPF0758"/>
    <property type="match status" value="1"/>
</dbReference>
<evidence type="ECO:0000256" key="6">
    <source>
        <dbReference type="RuleBase" id="RU003797"/>
    </source>
</evidence>
<dbReference type="Pfam" id="PF20582">
    <property type="entry name" value="UPF0758_N"/>
    <property type="match status" value="1"/>
</dbReference>
<dbReference type="InterPro" id="IPR001405">
    <property type="entry name" value="UPF0758"/>
</dbReference>
<evidence type="ECO:0000256" key="2">
    <source>
        <dbReference type="ARBA" id="ARBA00022723"/>
    </source>
</evidence>
<feature type="domain" description="MPN" evidence="7">
    <location>
        <begin position="103"/>
        <end position="225"/>
    </location>
</feature>
<accession>A0A7C0Y1M2</accession>
<comment type="similarity">
    <text evidence="6">Belongs to the UPF0758 family.</text>
</comment>
<keyword evidence="3" id="KW-0378">Hydrolase</keyword>
<keyword evidence="5" id="KW-0482">Metalloprotease</keyword>
<dbReference type="NCBIfam" id="NF000642">
    <property type="entry name" value="PRK00024.1"/>
    <property type="match status" value="1"/>
</dbReference>
<dbReference type="Gene3D" id="3.40.140.10">
    <property type="entry name" value="Cytidine Deaminase, domain 2"/>
    <property type="match status" value="1"/>
</dbReference>
<protein>
    <submittedName>
        <fullName evidence="8">JAB domain-containing protein</fullName>
    </submittedName>
</protein>
<dbReference type="InterPro" id="IPR025657">
    <property type="entry name" value="RadC_JAB"/>
</dbReference>
<name>A0A7C0Y1M2_DESA2</name>
<dbReference type="PROSITE" id="PS50249">
    <property type="entry name" value="MPN"/>
    <property type="match status" value="1"/>
</dbReference>
<dbReference type="InterPro" id="IPR046778">
    <property type="entry name" value="UPF0758_N"/>
</dbReference>
<proteinExistence type="inferred from homology"/>
<comment type="caution">
    <text evidence="8">The sequence shown here is derived from an EMBL/GenBank/DDBJ whole genome shotgun (WGS) entry which is preliminary data.</text>
</comment>
<dbReference type="CDD" id="cd08071">
    <property type="entry name" value="MPN_DUF2466"/>
    <property type="match status" value="1"/>
</dbReference>
<evidence type="ECO:0000256" key="1">
    <source>
        <dbReference type="ARBA" id="ARBA00022670"/>
    </source>
</evidence>